<evidence type="ECO:0000256" key="3">
    <source>
        <dbReference type="ARBA" id="ARBA00022737"/>
    </source>
</evidence>
<dbReference type="GO" id="GO:0005829">
    <property type="term" value="C:cytosol"/>
    <property type="evidence" value="ECO:0007669"/>
    <property type="project" value="TreeGrafter"/>
</dbReference>
<evidence type="ECO:0000256" key="5">
    <source>
        <dbReference type="PROSITE-ProRule" id="PRU00339"/>
    </source>
</evidence>
<evidence type="ECO:0000313" key="7">
    <source>
        <dbReference type="Proteomes" id="UP000694701"/>
    </source>
</evidence>
<dbReference type="GO" id="GO:0005739">
    <property type="term" value="C:mitochondrion"/>
    <property type="evidence" value="ECO:0007669"/>
    <property type="project" value="TreeGrafter"/>
</dbReference>
<dbReference type="InterPro" id="IPR019734">
    <property type="entry name" value="TPR_rpt"/>
</dbReference>
<feature type="repeat" description="TPR" evidence="5">
    <location>
        <begin position="79"/>
        <end position="112"/>
    </location>
</feature>
<dbReference type="PANTHER" id="PTHR45984">
    <property type="entry name" value="RNA (RNA) POLYMERASE II ASSOCIATED PROTEIN HOMOLOG"/>
    <property type="match status" value="1"/>
</dbReference>
<accession>A0A8C2FB67</accession>
<dbReference type="InterPro" id="IPR051982">
    <property type="entry name" value="CiliaryAsmbly_MitoImport"/>
</dbReference>
<dbReference type="Proteomes" id="UP000694701">
    <property type="component" value="Unplaced"/>
</dbReference>
<evidence type="ECO:0000313" key="6">
    <source>
        <dbReference type="Ensembl" id="ENSCCRP00020052602.1"/>
    </source>
</evidence>
<dbReference type="PROSITE" id="PS50005">
    <property type="entry name" value="TPR"/>
    <property type="match status" value="2"/>
</dbReference>
<keyword evidence="3" id="KW-0677">Repeat</keyword>
<feature type="repeat" description="TPR" evidence="5">
    <location>
        <begin position="113"/>
        <end position="146"/>
    </location>
</feature>
<evidence type="ECO:0000256" key="4">
    <source>
        <dbReference type="ARBA" id="ARBA00022803"/>
    </source>
</evidence>
<dbReference type="Pfam" id="PF00515">
    <property type="entry name" value="TPR_1"/>
    <property type="match status" value="1"/>
</dbReference>
<keyword evidence="2" id="KW-0963">Cytoplasm</keyword>
<reference evidence="6" key="1">
    <citation type="submission" date="2025-08" db="UniProtKB">
        <authorList>
            <consortium name="Ensembl"/>
        </authorList>
    </citation>
    <scope>IDENTIFICATION</scope>
</reference>
<dbReference type="AlphaFoldDB" id="A0A8C2FB67"/>
<dbReference type="SMART" id="SM00028">
    <property type="entry name" value="TPR"/>
    <property type="match status" value="2"/>
</dbReference>
<evidence type="ECO:0000256" key="1">
    <source>
        <dbReference type="ARBA" id="ARBA00004496"/>
    </source>
</evidence>
<keyword evidence="4 5" id="KW-0802">TPR repeat</keyword>
<dbReference type="InterPro" id="IPR011990">
    <property type="entry name" value="TPR-like_helical_dom_sf"/>
</dbReference>
<dbReference type="Ensembl" id="ENSCCRT00020057317.1">
    <property type="protein sequence ID" value="ENSCCRP00020052602.1"/>
    <property type="gene ID" value="ENSCCRG00020023426.1"/>
</dbReference>
<dbReference type="PANTHER" id="PTHR45984:SF2">
    <property type="entry name" value="MITOCHONDRIAL IMPORT RECEPTOR SUBUNIT TOM34"/>
    <property type="match status" value="1"/>
</dbReference>
<dbReference type="SUPFAM" id="SSF48452">
    <property type="entry name" value="TPR-like"/>
    <property type="match status" value="1"/>
</dbReference>
<organism evidence="6 7">
    <name type="scientific">Cyprinus carpio</name>
    <name type="common">Common carp</name>
    <dbReference type="NCBI Taxonomy" id="7962"/>
    <lineage>
        <taxon>Eukaryota</taxon>
        <taxon>Metazoa</taxon>
        <taxon>Chordata</taxon>
        <taxon>Craniata</taxon>
        <taxon>Vertebrata</taxon>
        <taxon>Euteleostomi</taxon>
        <taxon>Actinopterygii</taxon>
        <taxon>Neopterygii</taxon>
        <taxon>Teleostei</taxon>
        <taxon>Ostariophysi</taxon>
        <taxon>Cypriniformes</taxon>
        <taxon>Cyprinidae</taxon>
        <taxon>Cyprininae</taxon>
        <taxon>Cyprinus</taxon>
    </lineage>
</organism>
<comment type="subcellular location">
    <subcellularLocation>
        <location evidence="1">Cytoplasm</location>
    </subcellularLocation>
</comment>
<evidence type="ECO:0008006" key="8">
    <source>
        <dbReference type="Google" id="ProtNLM"/>
    </source>
</evidence>
<protein>
    <recommendedName>
        <fullName evidence="8">Mitochondrial import receptor subunit TOM34</fullName>
    </recommendedName>
</protein>
<dbReference type="GO" id="GO:0031072">
    <property type="term" value="F:heat shock protein binding"/>
    <property type="evidence" value="ECO:0007669"/>
    <property type="project" value="TreeGrafter"/>
</dbReference>
<dbReference type="Gene3D" id="1.25.40.10">
    <property type="entry name" value="Tetratricopeptide repeat domain"/>
    <property type="match status" value="1"/>
</dbReference>
<name>A0A8C2FB67_CYPCA</name>
<proteinExistence type="predicted"/>
<dbReference type="GO" id="GO:0006626">
    <property type="term" value="P:protein targeting to mitochondrion"/>
    <property type="evidence" value="ECO:0007669"/>
    <property type="project" value="TreeGrafter"/>
</dbReference>
<sequence>RYRQAYVDYKTVLQIDWNIPAAHDGVNRMTKALSDVDGPSWREKLPPIPTVPMSVKESLAQAATIMLCFTPGPEAAKKAKALKEEGNAFVKKGEHKKAVEKYTQSLGLNPTEVTTYTNRALCYLSLKMYKEAISDCDEALQLDSANVKAFYRRGQANKELKVSLFLNHCLSLRGHELRIKNSLDLDI</sequence>
<evidence type="ECO:0000256" key="2">
    <source>
        <dbReference type="ARBA" id="ARBA00022490"/>
    </source>
</evidence>